<reference evidence="1 2" key="1">
    <citation type="journal article" date="2021" name="Nat. Plants">
        <title>The Taxus genome provides insights into paclitaxel biosynthesis.</title>
        <authorList>
            <person name="Xiong X."/>
            <person name="Gou J."/>
            <person name="Liao Q."/>
            <person name="Li Y."/>
            <person name="Zhou Q."/>
            <person name="Bi G."/>
            <person name="Li C."/>
            <person name="Du R."/>
            <person name="Wang X."/>
            <person name="Sun T."/>
            <person name="Guo L."/>
            <person name="Liang H."/>
            <person name="Lu P."/>
            <person name="Wu Y."/>
            <person name="Zhang Z."/>
            <person name="Ro D.K."/>
            <person name="Shang Y."/>
            <person name="Huang S."/>
            <person name="Yan J."/>
        </authorList>
    </citation>
    <scope>NUCLEOTIDE SEQUENCE [LARGE SCALE GENOMIC DNA]</scope>
    <source>
        <strain evidence="1">Ta-2019</strain>
    </source>
</reference>
<feature type="non-terminal residue" evidence="1">
    <location>
        <position position="1"/>
    </location>
</feature>
<evidence type="ECO:0000313" key="1">
    <source>
        <dbReference type="EMBL" id="KAH9310481.1"/>
    </source>
</evidence>
<organism evidence="1 2">
    <name type="scientific">Taxus chinensis</name>
    <name type="common">Chinese yew</name>
    <name type="synonym">Taxus wallichiana var. chinensis</name>
    <dbReference type="NCBI Taxonomy" id="29808"/>
    <lineage>
        <taxon>Eukaryota</taxon>
        <taxon>Viridiplantae</taxon>
        <taxon>Streptophyta</taxon>
        <taxon>Embryophyta</taxon>
        <taxon>Tracheophyta</taxon>
        <taxon>Spermatophyta</taxon>
        <taxon>Pinopsida</taxon>
        <taxon>Pinidae</taxon>
        <taxon>Conifers II</taxon>
        <taxon>Cupressales</taxon>
        <taxon>Taxaceae</taxon>
        <taxon>Taxus</taxon>
    </lineage>
</organism>
<protein>
    <submittedName>
        <fullName evidence="1">Uncharacterized protein</fullName>
    </submittedName>
</protein>
<evidence type="ECO:0000313" key="2">
    <source>
        <dbReference type="Proteomes" id="UP000824469"/>
    </source>
</evidence>
<sequence>KGFRRSILSASSPPLTVPPNCNPERWDMIFNLCLFLSHTSMTSLSAAKVLMLCSWRKDCCSSVLRINSVSFEQWLEQVITESSQKPTCIDLTSKFGLPLLVFRTTRAMGASLLQYLFINPNSELIRDDDGSVGILDRSLNVKISHSLCAKLLGNNSNPPEVICHSLATQLQNYTFAKESCIATLVITVNGVEAEYLQYLEESTSKPVWSMAPPLRNAGEGVQIVSECITLLDS</sequence>
<name>A0AA38FTR0_TAXCH</name>
<accession>A0AA38FTR0</accession>
<dbReference type="EMBL" id="JAHRHJ020000006">
    <property type="protein sequence ID" value="KAH9310481.1"/>
    <property type="molecule type" value="Genomic_DNA"/>
</dbReference>
<proteinExistence type="predicted"/>
<dbReference type="Proteomes" id="UP000824469">
    <property type="component" value="Unassembled WGS sequence"/>
</dbReference>
<dbReference type="Gene3D" id="3.40.50.2000">
    <property type="entry name" value="Glycogen Phosphorylase B"/>
    <property type="match status" value="1"/>
</dbReference>
<gene>
    <name evidence="1" type="ORF">KI387_025516</name>
</gene>
<keyword evidence="2" id="KW-1185">Reference proteome</keyword>
<dbReference type="AlphaFoldDB" id="A0AA38FTR0"/>
<comment type="caution">
    <text evidence="1">The sequence shown here is derived from an EMBL/GenBank/DDBJ whole genome shotgun (WGS) entry which is preliminary data.</text>
</comment>